<accession>A0ABD6CBV2</accession>
<evidence type="ECO:0000256" key="1">
    <source>
        <dbReference type="SAM" id="MobiDB-lite"/>
    </source>
</evidence>
<dbReference type="EMBL" id="JBHUDJ010000002">
    <property type="protein sequence ID" value="MFD1586677.1"/>
    <property type="molecule type" value="Genomic_DNA"/>
</dbReference>
<protein>
    <submittedName>
        <fullName evidence="2">Uncharacterized protein</fullName>
    </submittedName>
</protein>
<reference evidence="2 3" key="1">
    <citation type="journal article" date="2019" name="Int. J. Syst. Evol. Microbiol.">
        <title>The Global Catalogue of Microorganisms (GCM) 10K type strain sequencing project: providing services to taxonomists for standard genome sequencing and annotation.</title>
        <authorList>
            <consortium name="The Broad Institute Genomics Platform"/>
            <consortium name="The Broad Institute Genome Sequencing Center for Infectious Disease"/>
            <person name="Wu L."/>
            <person name="Ma J."/>
        </authorList>
    </citation>
    <scope>NUCLEOTIDE SEQUENCE [LARGE SCALE GENOMIC DNA]</scope>
    <source>
        <strain evidence="2 3">CGMCC 1.12125</strain>
    </source>
</reference>
<evidence type="ECO:0000313" key="2">
    <source>
        <dbReference type="EMBL" id="MFD1586677.1"/>
    </source>
</evidence>
<comment type="caution">
    <text evidence="2">The sequence shown here is derived from an EMBL/GenBank/DDBJ whole genome shotgun (WGS) entry which is preliminary data.</text>
</comment>
<name>A0ABD6CBV2_9EURY</name>
<feature type="region of interest" description="Disordered" evidence="1">
    <location>
        <begin position="34"/>
        <end position="54"/>
    </location>
</feature>
<dbReference type="AlphaFoldDB" id="A0ABD6CBV2"/>
<organism evidence="2 3">
    <name type="scientific">Halorientalis brevis</name>
    <dbReference type="NCBI Taxonomy" id="1126241"/>
    <lineage>
        <taxon>Archaea</taxon>
        <taxon>Methanobacteriati</taxon>
        <taxon>Methanobacteriota</taxon>
        <taxon>Stenosarchaea group</taxon>
        <taxon>Halobacteria</taxon>
        <taxon>Halobacteriales</taxon>
        <taxon>Haloarculaceae</taxon>
        <taxon>Halorientalis</taxon>
    </lineage>
</organism>
<gene>
    <name evidence="2" type="ORF">ACFR9U_06755</name>
</gene>
<keyword evidence="3" id="KW-1185">Reference proteome</keyword>
<dbReference type="Proteomes" id="UP001597119">
    <property type="component" value="Unassembled WGS sequence"/>
</dbReference>
<sequence>MTNRPRPDEIDPMVPDMSNKMLRADGGIVAVAESSGRSRYHRDEADAPLVPDLS</sequence>
<evidence type="ECO:0000313" key="3">
    <source>
        <dbReference type="Proteomes" id="UP001597119"/>
    </source>
</evidence>
<proteinExistence type="predicted"/>
<dbReference type="RefSeq" id="WP_247379214.1">
    <property type="nucleotide sequence ID" value="NZ_JALLGV010000007.1"/>
</dbReference>